<dbReference type="PANTHER" id="PTHR40697">
    <property type="entry name" value="ACETOIN CATABOLISM PROTEIN X"/>
    <property type="match status" value="1"/>
</dbReference>
<dbReference type="OrthoDB" id="56451at2157"/>
<keyword evidence="1" id="KW-0808">Transferase</keyword>
<dbReference type="GO" id="GO:0003951">
    <property type="term" value="F:NAD+ kinase activity"/>
    <property type="evidence" value="ECO:0007669"/>
    <property type="project" value="InterPro"/>
</dbReference>
<dbReference type="KEGG" id="hwc:Hqrw_3099"/>
<dbReference type="InterPro" id="IPR039065">
    <property type="entry name" value="AcoX-like"/>
</dbReference>
<dbReference type="SUPFAM" id="SSF111331">
    <property type="entry name" value="NAD kinase/diacylglycerol kinase-like"/>
    <property type="match status" value="1"/>
</dbReference>
<dbReference type="Proteomes" id="UP000007954">
    <property type="component" value="Chromosome"/>
</dbReference>
<dbReference type="InterPro" id="IPR016064">
    <property type="entry name" value="NAD/diacylglycerol_kinase_sf"/>
</dbReference>
<dbReference type="GeneID" id="12447881"/>
<proteinExistence type="predicted"/>
<gene>
    <name evidence="1" type="ordered locus">Hqrw_3099</name>
</gene>
<dbReference type="Gene3D" id="3.40.50.10330">
    <property type="entry name" value="Probable inorganic polyphosphate/atp-NAD kinase, domain 1"/>
    <property type="match status" value="1"/>
</dbReference>
<accession>G0LJF2</accession>
<dbReference type="PANTHER" id="PTHR40697:SF2">
    <property type="entry name" value="ATP-NAD KINASE-RELATED"/>
    <property type="match status" value="1"/>
</dbReference>
<dbReference type="InterPro" id="IPR002504">
    <property type="entry name" value="NADK"/>
</dbReference>
<dbReference type="RefSeq" id="WP_014556394.1">
    <property type="nucleotide sequence ID" value="NC_017459.1"/>
</dbReference>
<dbReference type="GO" id="GO:0006741">
    <property type="term" value="P:NADP+ biosynthetic process"/>
    <property type="evidence" value="ECO:0007669"/>
    <property type="project" value="InterPro"/>
</dbReference>
<dbReference type="HOGENOM" id="CLU_064691_0_0_2"/>
<dbReference type="InterPro" id="IPR011386">
    <property type="entry name" value="Put_ATP-NAD_kin"/>
</dbReference>
<dbReference type="Pfam" id="PF20143">
    <property type="entry name" value="NAD_kinase_C"/>
    <property type="match status" value="1"/>
</dbReference>
<name>G0LJF2_HALWC</name>
<dbReference type="AlphaFoldDB" id="G0LJF2"/>
<dbReference type="InterPro" id="IPR017438">
    <property type="entry name" value="ATP-NAD_kinase_N"/>
</dbReference>
<dbReference type="EMBL" id="FR746099">
    <property type="protein sequence ID" value="CCC40886.1"/>
    <property type="molecule type" value="Genomic_DNA"/>
</dbReference>
<sequence>MRIGFVVNPIAGMGGRVGLKGTDGKVAAARDRGAEPRAPERAKRTLQALSANLDTHDEYQLFTWGAPMGEEVATDAGIDPIILGTPGEYTNNHRTTAKDTRLAVTKFIETDVDLILFVGGDGTAADVATALSESTIPILGVPAGVKVYSSVFAVAPEDAAQVAITFDRTERREIVDIDEEAYRAGEAPDSVSPNLQAVVSVPVADRVQSAKQRGDGSVEAVAAGVAADIQASDKTIIFGSGSTVGAIESKLGIDFTPLGIDVWADGEVQARDATESSILAETDADGENIIIVSPIGGQGFIFGRGNPQLSPAVLRRCEIKIVASPTKLETTGQLHVDTGDPVLDAELRGWTRVRIGRVERQIIEIT</sequence>
<evidence type="ECO:0000313" key="1">
    <source>
        <dbReference type="EMBL" id="CCC40886.1"/>
    </source>
</evidence>
<organism evidence="1 2">
    <name type="scientific">Haloquadratum walsbyi (strain DSM 16854 / JCM 12705 / C23)</name>
    <dbReference type="NCBI Taxonomy" id="768065"/>
    <lineage>
        <taxon>Archaea</taxon>
        <taxon>Methanobacteriati</taxon>
        <taxon>Methanobacteriota</taxon>
        <taxon>Stenosarchaea group</taxon>
        <taxon>Halobacteria</taxon>
        <taxon>Halobacteriales</taxon>
        <taxon>Haloferacaceae</taxon>
        <taxon>Haloquadratum</taxon>
    </lineage>
</organism>
<keyword evidence="1" id="KW-0418">Kinase</keyword>
<evidence type="ECO:0000313" key="2">
    <source>
        <dbReference type="Proteomes" id="UP000007954"/>
    </source>
</evidence>
<reference evidence="1 2" key="1">
    <citation type="journal article" date="2011" name="PLoS ONE">
        <title>Haloquadratum walsbyi: limited diversity in a global pond.</title>
        <authorList>
            <person name="Dyall-Smith M."/>
            <person name="Pfeiffer F."/>
            <person name="Klee K."/>
            <person name="Palm P."/>
            <person name="Gross K."/>
            <person name="Schuster S.C."/>
            <person name="Rampp M."/>
            <person name="Oesterhelt D."/>
        </authorList>
    </citation>
    <scope>NUCLEOTIDE SEQUENCE [LARGE SCALE GENOMIC DNA]</scope>
    <source>
        <strain evidence="2">DSM 16854 / JCM 12705 / C23</strain>
    </source>
</reference>
<protein>
    <submittedName>
        <fullName evidence="1">Homolog to NAD kinase</fullName>
    </submittedName>
</protein>
<dbReference type="PIRSF" id="PIRSF016907">
    <property type="entry name" value="Kin_ATP-NAD"/>
    <property type="match status" value="1"/>
</dbReference>
<dbReference type="Pfam" id="PF01513">
    <property type="entry name" value="NAD_kinase"/>
    <property type="match status" value="1"/>
</dbReference>